<dbReference type="InterPro" id="IPR011055">
    <property type="entry name" value="Dup_hybrid_motif"/>
</dbReference>
<dbReference type="RefSeq" id="WP_141610160.1">
    <property type="nucleotide sequence ID" value="NZ_VIGC02000012.1"/>
</dbReference>
<dbReference type="PANTHER" id="PTHR21666">
    <property type="entry name" value="PEPTIDASE-RELATED"/>
    <property type="match status" value="1"/>
</dbReference>
<evidence type="ECO:0000313" key="2">
    <source>
        <dbReference type="EMBL" id="TQE95625.1"/>
    </source>
</evidence>
<gene>
    <name evidence="2" type="ORF">FKZ61_10880</name>
</gene>
<evidence type="ECO:0000313" key="3">
    <source>
        <dbReference type="Proteomes" id="UP000317371"/>
    </source>
</evidence>
<dbReference type="Proteomes" id="UP000317371">
    <property type="component" value="Unassembled WGS sequence"/>
</dbReference>
<dbReference type="AlphaFoldDB" id="A0A540VFT7"/>
<accession>A0A540VFT7</accession>
<name>A0A540VFT7_9CHLR</name>
<dbReference type="CDD" id="cd12797">
    <property type="entry name" value="M23_peptidase"/>
    <property type="match status" value="1"/>
</dbReference>
<comment type="caution">
    <text evidence="2">The sequence shown here is derived from an EMBL/GenBank/DDBJ whole genome shotgun (WGS) entry which is preliminary data.</text>
</comment>
<keyword evidence="3" id="KW-1185">Reference proteome</keyword>
<dbReference type="InterPro" id="IPR016047">
    <property type="entry name" value="M23ase_b-sheet_dom"/>
</dbReference>
<reference evidence="2 3" key="1">
    <citation type="submission" date="2019-06" db="EMBL/GenBank/DDBJ databases">
        <title>Genome sequence of Litorilinea aerophila BAA-2444.</title>
        <authorList>
            <person name="Maclea K.S."/>
            <person name="Maurais E.G."/>
            <person name="Iannazzi L.C."/>
        </authorList>
    </citation>
    <scope>NUCLEOTIDE SEQUENCE [LARGE SCALE GENOMIC DNA]</scope>
    <source>
        <strain evidence="2 3">ATCC BAA-2444</strain>
    </source>
</reference>
<protein>
    <submittedName>
        <fullName evidence="2">M23 family metallopeptidase</fullName>
    </submittedName>
</protein>
<evidence type="ECO:0000259" key="1">
    <source>
        <dbReference type="Pfam" id="PF01551"/>
    </source>
</evidence>
<organism evidence="2 3">
    <name type="scientific">Litorilinea aerophila</name>
    <dbReference type="NCBI Taxonomy" id="1204385"/>
    <lineage>
        <taxon>Bacteria</taxon>
        <taxon>Bacillati</taxon>
        <taxon>Chloroflexota</taxon>
        <taxon>Caldilineae</taxon>
        <taxon>Caldilineales</taxon>
        <taxon>Caldilineaceae</taxon>
        <taxon>Litorilinea</taxon>
    </lineage>
</organism>
<dbReference type="GO" id="GO:0004222">
    <property type="term" value="F:metalloendopeptidase activity"/>
    <property type="evidence" value="ECO:0007669"/>
    <property type="project" value="TreeGrafter"/>
</dbReference>
<feature type="domain" description="M23ase beta-sheet core" evidence="1">
    <location>
        <begin position="213"/>
        <end position="312"/>
    </location>
</feature>
<dbReference type="InterPro" id="IPR050570">
    <property type="entry name" value="Cell_wall_metabolism_enzyme"/>
</dbReference>
<proteinExistence type="predicted"/>
<dbReference type="Pfam" id="PF01551">
    <property type="entry name" value="Peptidase_M23"/>
    <property type="match status" value="1"/>
</dbReference>
<dbReference type="EMBL" id="VIGC01000012">
    <property type="protein sequence ID" value="TQE95625.1"/>
    <property type="molecule type" value="Genomic_DNA"/>
</dbReference>
<dbReference type="SUPFAM" id="SSF51261">
    <property type="entry name" value="Duplicated hybrid motif"/>
    <property type="match status" value="1"/>
</dbReference>
<sequence>MTLDSTTTCDTTRIDTDQTYLKIESRPARLNAARYTRLPFPNIGPVQEVAFDVGVTAVNGPVTLNGLVFKGYHEHQLLFEQRWPARIIQARTGEQDLRIPVDTGLAVRGLHFLIHGYEPLTTIEVTAVGKSEQEDGLVTQSVLQIPVVFPAQQTDLHFPLEGTWWAIQAADWSDQHKLEVFSQTYAIDFVKLGPDNQFFRGSGLALEDHYSWDQPVYATAGGKVAYICYDMPDLAPGTRPDPRMFRDDPRRLLGNAVVISHGNGEFSFFGHLQQASIEVNVGQVIRRGTRIGRVGNSGNSPGPHLHFHLMEGPNAFIDQGLPVKFSHFWAGGQFFQELMTIPTRMIVTGPARQETGDEA</sequence>
<dbReference type="OrthoDB" id="9809488at2"/>
<dbReference type="Gene3D" id="2.70.70.10">
    <property type="entry name" value="Glucose Permease (Domain IIA)"/>
    <property type="match status" value="1"/>
</dbReference>
<dbReference type="PANTHER" id="PTHR21666:SF270">
    <property type="entry name" value="MUREIN HYDROLASE ACTIVATOR ENVC"/>
    <property type="match status" value="1"/>
</dbReference>
<dbReference type="InParanoid" id="A0A540VFT7"/>